<sequence length="102" mass="11316">MSDEISFIINVILSLILPAITGWFTRAGSYVFTAPINSNTYNINTQGVSAITVIAQNMVEAKTIRMPETGRTFTYPPGNISGDWRTTVAIKEITLLTHFPFF</sequence>
<keyword evidence="1" id="KW-0472">Membrane</keyword>
<feature type="transmembrane region" description="Helical" evidence="1">
    <location>
        <begin position="7"/>
        <end position="25"/>
    </location>
</feature>
<reference evidence="3 5" key="2">
    <citation type="submission" date="2020-04" db="EMBL/GenBank/DDBJ databases">
        <title>Draft genome of Methanobacterium subterraneum isolated from animal feces.</title>
        <authorList>
            <person name="Ouboter H.T."/>
            <person name="Berger S."/>
            <person name="Gungor E."/>
            <person name="Jetten M.S.M."/>
            <person name="Welte C.U."/>
        </authorList>
    </citation>
    <scope>NUCLEOTIDE SEQUENCE [LARGE SCALE GENOMIC DNA]</scope>
    <source>
        <strain evidence="3">HO_2020</strain>
    </source>
</reference>
<dbReference type="GeneID" id="35124561"/>
<dbReference type="AlphaFoldDB" id="A0A2H4VE29"/>
<keyword evidence="1" id="KW-0812">Transmembrane</keyword>
<dbReference type="EMBL" id="JABBYL010000001">
    <property type="protein sequence ID" value="NMO08231.1"/>
    <property type="molecule type" value="Genomic_DNA"/>
</dbReference>
<proteinExistence type="predicted"/>
<dbReference type="EMBL" id="CP017766">
    <property type="protein sequence ID" value="AUB56355.1"/>
    <property type="molecule type" value="Genomic_DNA"/>
</dbReference>
<organism evidence="2 4">
    <name type="scientific">Methanobacterium subterraneum</name>
    <dbReference type="NCBI Taxonomy" id="59277"/>
    <lineage>
        <taxon>Archaea</taxon>
        <taxon>Methanobacteriati</taxon>
        <taxon>Methanobacteriota</taxon>
        <taxon>Methanomada group</taxon>
        <taxon>Methanobacteria</taxon>
        <taxon>Methanobacteriales</taxon>
        <taxon>Methanobacteriaceae</taxon>
        <taxon>Methanobacterium</taxon>
    </lineage>
</organism>
<evidence type="ECO:0000256" key="1">
    <source>
        <dbReference type="SAM" id="Phobius"/>
    </source>
</evidence>
<keyword evidence="1" id="KW-1133">Transmembrane helix</keyword>
<protein>
    <submittedName>
        <fullName evidence="2">Uncharacterized protein</fullName>
    </submittedName>
</protein>
<accession>A0A2H4VE29</accession>
<gene>
    <name evidence="2" type="ORF">BK007_10230</name>
    <name evidence="3" type="ORF">HG719_00080</name>
</gene>
<evidence type="ECO:0000313" key="2">
    <source>
        <dbReference type="EMBL" id="AUB56355.1"/>
    </source>
</evidence>
<dbReference type="Proteomes" id="UP000591058">
    <property type="component" value="Unassembled WGS sequence"/>
</dbReference>
<evidence type="ECO:0000313" key="4">
    <source>
        <dbReference type="Proteomes" id="UP000232806"/>
    </source>
</evidence>
<dbReference type="RefSeq" id="WP_100906334.1">
    <property type="nucleotide sequence ID" value="NZ_CP017766.1"/>
</dbReference>
<dbReference type="Proteomes" id="UP000232806">
    <property type="component" value="Chromosome"/>
</dbReference>
<evidence type="ECO:0000313" key="3">
    <source>
        <dbReference type="EMBL" id="NMO08231.1"/>
    </source>
</evidence>
<name>A0A2H4VE29_9EURY</name>
<evidence type="ECO:0000313" key="5">
    <source>
        <dbReference type="Proteomes" id="UP000591058"/>
    </source>
</evidence>
<reference evidence="2 4" key="1">
    <citation type="submission" date="2016-10" db="EMBL/GenBank/DDBJ databases">
        <title>Comparative genomics between deep and shallow subseafloor isolates.</title>
        <authorList>
            <person name="Ishii S."/>
            <person name="Miller J.R."/>
            <person name="Sutton G."/>
            <person name="Suzuki S."/>
            <person name="Methe B."/>
            <person name="Inagaki F."/>
            <person name="Imachi H."/>
        </authorList>
    </citation>
    <scope>NUCLEOTIDE SEQUENCE [LARGE SCALE GENOMIC DNA]</scope>
    <source>
        <strain evidence="2 4">MO-MB1</strain>
    </source>
</reference>